<feature type="region of interest" description="Disordered" evidence="1">
    <location>
        <begin position="71"/>
        <end position="96"/>
    </location>
</feature>
<reference evidence="3" key="1">
    <citation type="submission" date="2017-06" db="EMBL/GenBank/DDBJ databases">
        <title>FDA dAtabase for Regulatory Grade micrObial Sequences (FDA-ARGOS): Supporting development and validation of Infectious Disease Dx tests.</title>
        <authorList>
            <person name="Minogue T."/>
            <person name="Wolcott M."/>
            <person name="Wasieloski L."/>
            <person name="Aguilar W."/>
            <person name="Moore D."/>
            <person name="Tallon L."/>
            <person name="Sadzewicz L."/>
            <person name="Sengamalay N."/>
            <person name="Ott S."/>
            <person name="Godinez A."/>
            <person name="Nagaraj S."/>
            <person name="Nadendla S."/>
            <person name="Geyer C."/>
            <person name="Sichtig H."/>
        </authorList>
    </citation>
    <scope>NUCLEOTIDE SEQUENCE [LARGE SCALE GENOMIC DNA]</scope>
    <source>
        <strain evidence="3">FDAARGOS_289</strain>
    </source>
</reference>
<dbReference type="KEGG" id="bvc:CEP68_06175"/>
<accession>A0A1Z3U765</accession>
<gene>
    <name evidence="2" type="ORF">CEP68_06175</name>
</gene>
<sequence length="96" mass="10265">MGRTAQVLGAEGEGLRTMTTEHEIIDEALYRAILHGVAAGACQVAARETGSAYWAGMAEDQRVKARARLHQAASGRVSASDDSRPVNAADALMRRR</sequence>
<dbReference type="EMBL" id="CP022048">
    <property type="protein sequence ID" value="ASE39118.1"/>
    <property type="molecule type" value="Genomic_DNA"/>
</dbReference>
<evidence type="ECO:0000313" key="2">
    <source>
        <dbReference type="EMBL" id="ASE39118.1"/>
    </source>
</evidence>
<dbReference type="Proteomes" id="UP000197050">
    <property type="component" value="Chromosome"/>
</dbReference>
<protein>
    <submittedName>
        <fullName evidence="2">Uncharacterized protein</fullName>
    </submittedName>
</protein>
<organism evidence="2 3">
    <name type="scientific">Brevundimonas vesicularis</name>
    <name type="common">Pseudomonas vesicularis</name>
    <dbReference type="NCBI Taxonomy" id="41276"/>
    <lineage>
        <taxon>Bacteria</taxon>
        <taxon>Pseudomonadati</taxon>
        <taxon>Pseudomonadota</taxon>
        <taxon>Alphaproteobacteria</taxon>
        <taxon>Caulobacterales</taxon>
        <taxon>Caulobacteraceae</taxon>
        <taxon>Brevundimonas</taxon>
    </lineage>
</organism>
<evidence type="ECO:0000313" key="3">
    <source>
        <dbReference type="Proteomes" id="UP000197050"/>
    </source>
</evidence>
<proteinExistence type="predicted"/>
<evidence type="ECO:0000256" key="1">
    <source>
        <dbReference type="SAM" id="MobiDB-lite"/>
    </source>
</evidence>
<name>A0A1Z3U765_BREVE</name>
<dbReference type="AlphaFoldDB" id="A0A1Z3U765"/>